<evidence type="ECO:0000256" key="6">
    <source>
        <dbReference type="ARBA" id="ARBA00023136"/>
    </source>
</evidence>
<keyword evidence="9" id="KW-0614">Plasmid</keyword>
<feature type="domain" description="ABC transmembrane type-1" evidence="8">
    <location>
        <begin position="96"/>
        <end position="301"/>
    </location>
</feature>
<feature type="transmembrane region" description="Helical" evidence="7">
    <location>
        <begin position="98"/>
        <end position="123"/>
    </location>
</feature>
<dbReference type="SUPFAM" id="SSF161098">
    <property type="entry name" value="MetI-like"/>
    <property type="match status" value="1"/>
</dbReference>
<dbReference type="Proteomes" id="UP000184749">
    <property type="component" value="Plasmid pRgalIE4872d"/>
</dbReference>
<keyword evidence="5 7" id="KW-1133">Transmembrane helix</keyword>
<proteinExistence type="inferred from homology"/>
<reference evidence="9 10" key="1">
    <citation type="submission" date="2016-09" db="EMBL/GenBank/DDBJ databases">
        <title>The complete genome sequences of Rhizobium gallicum, symbiovars gallicum and phaseoli, symbionts associated to common bean (Phaseolus vulgaris).</title>
        <authorList>
            <person name="Bustos P."/>
            <person name="Santamaria R.I."/>
            <person name="Perez-Carrascal O.M."/>
            <person name="Juarez S."/>
            <person name="Lozano L."/>
            <person name="Martinez-Flores I."/>
            <person name="Martinez-Romero E."/>
            <person name="Cevallos M."/>
            <person name="Romero D."/>
            <person name="Davila G."/>
            <person name="Gonzalez V."/>
        </authorList>
    </citation>
    <scope>NUCLEOTIDE SEQUENCE [LARGE SCALE GENOMIC DNA]</scope>
    <source>
        <strain evidence="9 10">IE4872</strain>
        <plasmid evidence="10">prgalie4872d</plasmid>
    </source>
</reference>
<comment type="subcellular location">
    <subcellularLocation>
        <location evidence="1 7">Cell membrane</location>
        <topology evidence="1 7">Multi-pass membrane protein</topology>
    </subcellularLocation>
</comment>
<dbReference type="GO" id="GO:0055085">
    <property type="term" value="P:transmembrane transport"/>
    <property type="evidence" value="ECO:0007669"/>
    <property type="project" value="InterPro"/>
</dbReference>
<dbReference type="Pfam" id="PF00528">
    <property type="entry name" value="BPD_transp_1"/>
    <property type="match status" value="1"/>
</dbReference>
<dbReference type="InterPro" id="IPR000515">
    <property type="entry name" value="MetI-like"/>
</dbReference>
<evidence type="ECO:0000259" key="8">
    <source>
        <dbReference type="PROSITE" id="PS50928"/>
    </source>
</evidence>
<sequence>MLSQSFGKIVQSAIVLLIVSGASFSLLKLAPGDPVVLMLGAEFSQESYDTLQHELGLDQPVLVQYLNWLGDFVTGDWGTSYVARADIFSFVVKEALPVTLTLTACSIVLAIGVGVPLGVLSAVKRDSIWDAGVAVFALTGTAFPSFFLGIVLIWFLAVQVGAFPVMGFVAPWDDFWSGMYHMALPALTLSTYFIGMIVRVTRASLVEVLDQPYIVAARARGEPGWRVVWVHGVRNIAMPVVTMIGLQLGGILQGAVLTETVFSLPGIGQMLTDAVLGREYTLVQAGVMLTAMLFILVNLLVDLSYPLLDPRLRAR</sequence>
<organism evidence="9 10">
    <name type="scientific">Rhizobium gallicum</name>
    <dbReference type="NCBI Taxonomy" id="56730"/>
    <lineage>
        <taxon>Bacteria</taxon>
        <taxon>Pseudomonadati</taxon>
        <taxon>Pseudomonadota</taxon>
        <taxon>Alphaproteobacteria</taxon>
        <taxon>Hyphomicrobiales</taxon>
        <taxon>Rhizobiaceae</taxon>
        <taxon>Rhizobium/Agrobacterium group</taxon>
        <taxon>Rhizobium</taxon>
    </lineage>
</organism>
<accession>A0A1L5NXV5</accession>
<dbReference type="RefSeq" id="WP_074072846.1">
    <property type="nucleotide sequence ID" value="NZ_CP017105.1"/>
</dbReference>
<name>A0A1L5NXV5_9HYPH</name>
<feature type="transmembrane region" description="Helical" evidence="7">
    <location>
        <begin position="12"/>
        <end position="30"/>
    </location>
</feature>
<comment type="similarity">
    <text evidence="7">Belongs to the binding-protein-dependent transport system permease family.</text>
</comment>
<dbReference type="InterPro" id="IPR045621">
    <property type="entry name" value="BPD_transp_1_N"/>
</dbReference>
<protein>
    <submittedName>
        <fullName evidence="9">Dipeptide/oligopeptide ABC transporter permease protein</fullName>
    </submittedName>
</protein>
<evidence type="ECO:0000256" key="5">
    <source>
        <dbReference type="ARBA" id="ARBA00022989"/>
    </source>
</evidence>
<dbReference type="PANTHER" id="PTHR43163:SF6">
    <property type="entry name" value="DIPEPTIDE TRANSPORT SYSTEM PERMEASE PROTEIN DPPB-RELATED"/>
    <property type="match status" value="1"/>
</dbReference>
<evidence type="ECO:0000256" key="3">
    <source>
        <dbReference type="ARBA" id="ARBA00022475"/>
    </source>
</evidence>
<dbReference type="GO" id="GO:0005886">
    <property type="term" value="C:plasma membrane"/>
    <property type="evidence" value="ECO:0007669"/>
    <property type="project" value="UniProtKB-SubCell"/>
</dbReference>
<evidence type="ECO:0000256" key="2">
    <source>
        <dbReference type="ARBA" id="ARBA00022448"/>
    </source>
</evidence>
<gene>
    <name evidence="9" type="ORF">IE4872_PD02193</name>
</gene>
<dbReference type="CDD" id="cd06261">
    <property type="entry name" value="TM_PBP2"/>
    <property type="match status" value="1"/>
</dbReference>
<dbReference type="PANTHER" id="PTHR43163">
    <property type="entry name" value="DIPEPTIDE TRANSPORT SYSTEM PERMEASE PROTEIN DPPB-RELATED"/>
    <property type="match status" value="1"/>
</dbReference>
<dbReference type="Pfam" id="PF19300">
    <property type="entry name" value="BPD_transp_1_N"/>
    <property type="match status" value="1"/>
</dbReference>
<keyword evidence="4 7" id="KW-0812">Transmembrane</keyword>
<evidence type="ECO:0000256" key="7">
    <source>
        <dbReference type="RuleBase" id="RU363032"/>
    </source>
</evidence>
<evidence type="ECO:0000256" key="1">
    <source>
        <dbReference type="ARBA" id="ARBA00004651"/>
    </source>
</evidence>
<evidence type="ECO:0000313" key="10">
    <source>
        <dbReference type="Proteomes" id="UP000184749"/>
    </source>
</evidence>
<evidence type="ECO:0000313" key="9">
    <source>
        <dbReference type="EMBL" id="APO72705.1"/>
    </source>
</evidence>
<evidence type="ECO:0000256" key="4">
    <source>
        <dbReference type="ARBA" id="ARBA00022692"/>
    </source>
</evidence>
<dbReference type="Gene3D" id="1.10.3720.10">
    <property type="entry name" value="MetI-like"/>
    <property type="match status" value="1"/>
</dbReference>
<feature type="transmembrane region" description="Helical" evidence="7">
    <location>
        <begin position="178"/>
        <end position="198"/>
    </location>
</feature>
<keyword evidence="3" id="KW-1003">Cell membrane</keyword>
<dbReference type="OrthoDB" id="9778910at2"/>
<geneLocation type="plasmid" evidence="10">
    <name>prgalie4872d</name>
</geneLocation>
<keyword evidence="2 7" id="KW-0813">Transport</keyword>
<feature type="transmembrane region" description="Helical" evidence="7">
    <location>
        <begin position="135"/>
        <end position="158"/>
    </location>
</feature>
<feature type="transmembrane region" description="Helical" evidence="7">
    <location>
        <begin position="282"/>
        <end position="305"/>
    </location>
</feature>
<keyword evidence="6 7" id="KW-0472">Membrane</keyword>
<dbReference type="InterPro" id="IPR035906">
    <property type="entry name" value="MetI-like_sf"/>
</dbReference>
<dbReference type="AlphaFoldDB" id="A0A1L5NXV5"/>
<dbReference type="EMBL" id="CP017105">
    <property type="protein sequence ID" value="APO72705.1"/>
    <property type="molecule type" value="Genomic_DNA"/>
</dbReference>
<feature type="transmembrane region" description="Helical" evidence="7">
    <location>
        <begin position="236"/>
        <end position="262"/>
    </location>
</feature>
<dbReference type="PROSITE" id="PS50928">
    <property type="entry name" value="ABC_TM1"/>
    <property type="match status" value="1"/>
</dbReference>